<dbReference type="PROSITE" id="PS51007">
    <property type="entry name" value="CYTC"/>
    <property type="match status" value="1"/>
</dbReference>
<proteinExistence type="predicted"/>
<dbReference type="Proteomes" id="UP000823790">
    <property type="component" value="Unassembled WGS sequence"/>
</dbReference>
<dbReference type="Gene3D" id="1.10.760.10">
    <property type="entry name" value="Cytochrome c-like domain"/>
    <property type="match status" value="1"/>
</dbReference>
<organism evidence="7 8">
    <name type="scientific">Frateuria flava</name>
    <dbReference type="NCBI Taxonomy" id="2821489"/>
    <lineage>
        <taxon>Bacteria</taxon>
        <taxon>Pseudomonadati</taxon>
        <taxon>Pseudomonadota</taxon>
        <taxon>Gammaproteobacteria</taxon>
        <taxon>Lysobacterales</taxon>
        <taxon>Rhodanobacteraceae</taxon>
        <taxon>Frateuria</taxon>
    </lineage>
</organism>
<evidence type="ECO:0000313" key="8">
    <source>
        <dbReference type="Proteomes" id="UP000823790"/>
    </source>
</evidence>
<evidence type="ECO:0000256" key="4">
    <source>
        <dbReference type="PROSITE-ProRule" id="PRU00433"/>
    </source>
</evidence>
<dbReference type="PANTHER" id="PTHR40394">
    <property type="entry name" value="LIPOPROTEIN-RELATED"/>
    <property type="match status" value="1"/>
</dbReference>
<feature type="domain" description="Cytochrome c" evidence="6">
    <location>
        <begin position="103"/>
        <end position="188"/>
    </location>
</feature>
<dbReference type="InterPro" id="IPR009056">
    <property type="entry name" value="Cyt_c-like_dom"/>
</dbReference>
<keyword evidence="3 4" id="KW-0408">Iron</keyword>
<dbReference type="SUPFAM" id="SSF46626">
    <property type="entry name" value="Cytochrome c"/>
    <property type="match status" value="1"/>
</dbReference>
<feature type="region of interest" description="Disordered" evidence="5">
    <location>
        <begin position="34"/>
        <end position="69"/>
    </location>
</feature>
<dbReference type="Pfam" id="PF13442">
    <property type="entry name" value="Cytochrome_CBB3"/>
    <property type="match status" value="1"/>
</dbReference>
<keyword evidence="2 4" id="KW-0479">Metal-binding</keyword>
<evidence type="ECO:0000256" key="5">
    <source>
        <dbReference type="SAM" id="MobiDB-lite"/>
    </source>
</evidence>
<evidence type="ECO:0000313" key="7">
    <source>
        <dbReference type="EMBL" id="MBP1474836.1"/>
    </source>
</evidence>
<evidence type="ECO:0000256" key="2">
    <source>
        <dbReference type="ARBA" id="ARBA00022723"/>
    </source>
</evidence>
<evidence type="ECO:0000256" key="1">
    <source>
        <dbReference type="ARBA" id="ARBA00022617"/>
    </source>
</evidence>
<dbReference type="PANTHER" id="PTHR40394:SF2">
    <property type="entry name" value="QUINOL:CYTOCHROME C OXIDOREDUCTASE MEMBRANE PROTEIN"/>
    <property type="match status" value="1"/>
</dbReference>
<evidence type="ECO:0000259" key="6">
    <source>
        <dbReference type="PROSITE" id="PS51007"/>
    </source>
</evidence>
<dbReference type="RefSeq" id="WP_209620413.1">
    <property type="nucleotide sequence ID" value="NZ_JAGJRS010000021.1"/>
</dbReference>
<accession>A0ABS4DP68</accession>
<sequence>MLAALFALTGCEQAMHDMYSQPKYKPLEPSPLFADGNSARTPPPGSVPMAQGAAADTASGRRGHMTLPPDPGPALPLDAQGRSLAQADVGERRYANPLPVTMALLQRGRQRFDIYCAPCHGRAGNGDGMIARRGFPAPPSYHTDRLRNAPDSHFYQVISDGYGVMYPYADRISPHDRWAIVAYIRALQLSQHAPRDRLTPQDLARLPTEVRR</sequence>
<dbReference type="InterPro" id="IPR036909">
    <property type="entry name" value="Cyt_c-like_dom_sf"/>
</dbReference>
<keyword evidence="1 4" id="KW-0349">Heme</keyword>
<gene>
    <name evidence="7" type="ORF">J7I44_11050</name>
</gene>
<dbReference type="EMBL" id="JAGJRS010000021">
    <property type="protein sequence ID" value="MBP1474836.1"/>
    <property type="molecule type" value="Genomic_DNA"/>
</dbReference>
<name>A0ABS4DP68_9GAMM</name>
<keyword evidence="8" id="KW-1185">Reference proteome</keyword>
<comment type="caution">
    <text evidence="7">The sequence shown here is derived from an EMBL/GenBank/DDBJ whole genome shotgun (WGS) entry which is preliminary data.</text>
</comment>
<reference evidence="7 8" key="1">
    <citation type="submission" date="2021-04" db="EMBL/GenBank/DDBJ databases">
        <authorList>
            <person name="Huq M.A."/>
        </authorList>
    </citation>
    <scope>NUCLEOTIDE SEQUENCE [LARGE SCALE GENOMIC DNA]</scope>
    <source>
        <strain evidence="7 8">MAH-13</strain>
    </source>
</reference>
<evidence type="ECO:0000256" key="3">
    <source>
        <dbReference type="ARBA" id="ARBA00023004"/>
    </source>
</evidence>
<protein>
    <submittedName>
        <fullName evidence="7">Cytochrome c</fullName>
    </submittedName>
</protein>